<evidence type="ECO:0000256" key="3">
    <source>
        <dbReference type="ARBA" id="ARBA00022989"/>
    </source>
</evidence>
<dbReference type="InterPro" id="IPR051694">
    <property type="entry name" value="Immunoregulatory_rcpt-like"/>
</dbReference>
<keyword evidence="7" id="KW-0732">Signal</keyword>
<sequence>MLASVVFLLWAVTAVLAQDSEEIYIEFPTGGATLSTDVLTIAWSYNFDYDGIFTIELQPNYNYDVLFSTTVDAADSSTTLAASDLSDVLTRGTPSPFDIYVGTRDGIGSTSGYYAQSITMVVPTPTLTTTTVTVTPTPTTTIPTPSEIPDDEETEGESDGGGLSTGAKAGIGVGVGAGVLLLAAAGFILFRRRKRNEPPKTIREITVNNSPPAIPGSAEN</sequence>
<name>A0ABR4J404_9EURO</name>
<evidence type="ECO:0000256" key="7">
    <source>
        <dbReference type="SAM" id="SignalP"/>
    </source>
</evidence>
<feature type="region of interest" description="Disordered" evidence="5">
    <location>
        <begin position="193"/>
        <end position="220"/>
    </location>
</feature>
<evidence type="ECO:0000256" key="2">
    <source>
        <dbReference type="ARBA" id="ARBA00022692"/>
    </source>
</evidence>
<feature type="chain" id="PRO_5047326084" evidence="7">
    <location>
        <begin position="18"/>
        <end position="220"/>
    </location>
</feature>
<feature type="region of interest" description="Disordered" evidence="5">
    <location>
        <begin position="133"/>
        <end position="165"/>
    </location>
</feature>
<evidence type="ECO:0000256" key="1">
    <source>
        <dbReference type="ARBA" id="ARBA00004167"/>
    </source>
</evidence>
<reference evidence="8 9" key="1">
    <citation type="submission" date="2024-07" db="EMBL/GenBank/DDBJ databases">
        <title>Section-level genome sequencing and comparative genomics of Aspergillus sections Usti and Cavernicolus.</title>
        <authorList>
            <consortium name="Lawrence Berkeley National Laboratory"/>
            <person name="Nybo J.L."/>
            <person name="Vesth T.C."/>
            <person name="Theobald S."/>
            <person name="Frisvad J.C."/>
            <person name="Larsen T.O."/>
            <person name="Kjaerboelling I."/>
            <person name="Rothschild-Mancinelli K."/>
            <person name="Lyhne E.K."/>
            <person name="Kogle M.E."/>
            <person name="Barry K."/>
            <person name="Clum A."/>
            <person name="Na H."/>
            <person name="Ledsgaard L."/>
            <person name="Lin J."/>
            <person name="Lipzen A."/>
            <person name="Kuo A."/>
            <person name="Riley R."/>
            <person name="Mondo S."/>
            <person name="LaButti K."/>
            <person name="Haridas S."/>
            <person name="Pangalinan J."/>
            <person name="Salamov A.A."/>
            <person name="Simmons B.A."/>
            <person name="Magnuson J.K."/>
            <person name="Chen J."/>
            <person name="Drula E."/>
            <person name="Henrissat B."/>
            <person name="Wiebenga A."/>
            <person name="Lubbers R.J."/>
            <person name="Gomes A.C."/>
            <person name="Makela M.R."/>
            <person name="Stajich J."/>
            <person name="Grigoriev I.V."/>
            <person name="Mortensen U.H."/>
            <person name="De vries R.P."/>
            <person name="Baker S.E."/>
            <person name="Andersen M.R."/>
        </authorList>
    </citation>
    <scope>NUCLEOTIDE SEQUENCE [LARGE SCALE GENOMIC DNA]</scope>
    <source>
        <strain evidence="8 9">CBS 600.67</strain>
    </source>
</reference>
<keyword evidence="3 6" id="KW-1133">Transmembrane helix</keyword>
<feature type="compositionally biased region" description="Acidic residues" evidence="5">
    <location>
        <begin position="148"/>
        <end position="158"/>
    </location>
</feature>
<comment type="caution">
    <text evidence="8">The sequence shown here is derived from an EMBL/GenBank/DDBJ whole genome shotgun (WGS) entry which is preliminary data.</text>
</comment>
<gene>
    <name evidence="8" type="ORF">BDW59DRAFT_156588</name>
</gene>
<protein>
    <submittedName>
        <fullName evidence="8">Uncharacterized protein</fullName>
    </submittedName>
</protein>
<organism evidence="8 9">
    <name type="scientific">Aspergillus cavernicola</name>
    <dbReference type="NCBI Taxonomy" id="176166"/>
    <lineage>
        <taxon>Eukaryota</taxon>
        <taxon>Fungi</taxon>
        <taxon>Dikarya</taxon>
        <taxon>Ascomycota</taxon>
        <taxon>Pezizomycotina</taxon>
        <taxon>Eurotiomycetes</taxon>
        <taxon>Eurotiomycetidae</taxon>
        <taxon>Eurotiales</taxon>
        <taxon>Aspergillaceae</taxon>
        <taxon>Aspergillus</taxon>
        <taxon>Aspergillus subgen. Nidulantes</taxon>
    </lineage>
</organism>
<accession>A0ABR4J404</accession>
<dbReference type="Proteomes" id="UP001610335">
    <property type="component" value="Unassembled WGS sequence"/>
</dbReference>
<keyword evidence="2 6" id="KW-0812">Transmembrane</keyword>
<feature type="transmembrane region" description="Helical" evidence="6">
    <location>
        <begin position="169"/>
        <end position="190"/>
    </location>
</feature>
<keyword evidence="9" id="KW-1185">Reference proteome</keyword>
<dbReference type="EMBL" id="JBFXLS010000003">
    <property type="protein sequence ID" value="KAL2833787.1"/>
    <property type="molecule type" value="Genomic_DNA"/>
</dbReference>
<dbReference type="NCBIfam" id="TIGR01167">
    <property type="entry name" value="LPXTG_anchor"/>
    <property type="match status" value="1"/>
</dbReference>
<evidence type="ECO:0000256" key="5">
    <source>
        <dbReference type="SAM" id="MobiDB-lite"/>
    </source>
</evidence>
<evidence type="ECO:0000256" key="4">
    <source>
        <dbReference type="ARBA" id="ARBA00023136"/>
    </source>
</evidence>
<proteinExistence type="predicted"/>
<evidence type="ECO:0000256" key="6">
    <source>
        <dbReference type="SAM" id="Phobius"/>
    </source>
</evidence>
<comment type="subcellular location">
    <subcellularLocation>
        <location evidence="1">Membrane</location>
        <topology evidence="1">Single-pass membrane protein</topology>
    </subcellularLocation>
</comment>
<feature type="compositionally biased region" description="Low complexity" evidence="5">
    <location>
        <begin position="133"/>
        <end position="145"/>
    </location>
</feature>
<evidence type="ECO:0000313" key="9">
    <source>
        <dbReference type="Proteomes" id="UP001610335"/>
    </source>
</evidence>
<evidence type="ECO:0000313" key="8">
    <source>
        <dbReference type="EMBL" id="KAL2833787.1"/>
    </source>
</evidence>
<keyword evidence="4 6" id="KW-0472">Membrane</keyword>
<dbReference type="PANTHER" id="PTHR15549:SF26">
    <property type="entry name" value="AXIAL BUDDING PATTERN PROTEIN 2-RELATED"/>
    <property type="match status" value="1"/>
</dbReference>
<dbReference type="PANTHER" id="PTHR15549">
    <property type="entry name" value="PAIRED IMMUNOGLOBULIN-LIKE TYPE 2 RECEPTOR"/>
    <property type="match status" value="1"/>
</dbReference>
<feature type="signal peptide" evidence="7">
    <location>
        <begin position="1"/>
        <end position="17"/>
    </location>
</feature>